<keyword evidence="3" id="KW-1185">Reference proteome</keyword>
<dbReference type="GO" id="GO:0005879">
    <property type="term" value="C:axonemal microtubule"/>
    <property type="evidence" value="ECO:0007669"/>
    <property type="project" value="TreeGrafter"/>
</dbReference>
<dbReference type="STRING" id="8496.A0A151M9J9"/>
<evidence type="ECO:0000313" key="3">
    <source>
        <dbReference type="Proteomes" id="UP000050525"/>
    </source>
</evidence>
<dbReference type="GO" id="GO:0008017">
    <property type="term" value="F:microtubule binding"/>
    <property type="evidence" value="ECO:0007669"/>
    <property type="project" value="InterPro"/>
</dbReference>
<dbReference type="AlphaFoldDB" id="A0A151M9J9"/>
<dbReference type="eggNOG" id="KOG3708">
    <property type="taxonomic scope" value="Eukaryota"/>
</dbReference>
<reference evidence="2 3" key="1">
    <citation type="journal article" date="2012" name="Genome Biol.">
        <title>Sequencing three crocodilian genomes to illuminate the evolution of archosaurs and amniotes.</title>
        <authorList>
            <person name="St John J.A."/>
            <person name="Braun E.L."/>
            <person name="Isberg S.R."/>
            <person name="Miles L.G."/>
            <person name="Chong A.Y."/>
            <person name="Gongora J."/>
            <person name="Dalzell P."/>
            <person name="Moran C."/>
            <person name="Bed'hom B."/>
            <person name="Abzhanov A."/>
            <person name="Burgess S.C."/>
            <person name="Cooksey A.M."/>
            <person name="Castoe T.A."/>
            <person name="Crawford N.G."/>
            <person name="Densmore L.D."/>
            <person name="Drew J.C."/>
            <person name="Edwards S.V."/>
            <person name="Faircloth B.C."/>
            <person name="Fujita M.K."/>
            <person name="Greenwold M.J."/>
            <person name="Hoffmann F.G."/>
            <person name="Howard J.M."/>
            <person name="Iguchi T."/>
            <person name="Janes D.E."/>
            <person name="Khan S.Y."/>
            <person name="Kohno S."/>
            <person name="de Koning A.J."/>
            <person name="Lance S.L."/>
            <person name="McCarthy F.M."/>
            <person name="McCormack J.E."/>
            <person name="Merchant M.E."/>
            <person name="Peterson D.G."/>
            <person name="Pollock D.D."/>
            <person name="Pourmand N."/>
            <person name="Raney B.J."/>
            <person name="Roessler K.A."/>
            <person name="Sanford J.R."/>
            <person name="Sawyer R.H."/>
            <person name="Schmidt C.J."/>
            <person name="Triplett E.W."/>
            <person name="Tuberville T.D."/>
            <person name="Venegas-Anaya M."/>
            <person name="Howard J.T."/>
            <person name="Jarvis E.D."/>
            <person name="Guillette L.J.Jr."/>
            <person name="Glenn T.C."/>
            <person name="Green R.E."/>
            <person name="Ray D.A."/>
        </authorList>
    </citation>
    <scope>NUCLEOTIDE SEQUENCE [LARGE SCALE GENOMIC DNA]</scope>
    <source>
        <strain evidence="2">KSC_2009_1</strain>
    </source>
</reference>
<proteinExistence type="inferred from homology"/>
<organism evidence="2 3">
    <name type="scientific">Alligator mississippiensis</name>
    <name type="common">American alligator</name>
    <dbReference type="NCBI Taxonomy" id="8496"/>
    <lineage>
        <taxon>Eukaryota</taxon>
        <taxon>Metazoa</taxon>
        <taxon>Chordata</taxon>
        <taxon>Craniata</taxon>
        <taxon>Vertebrata</taxon>
        <taxon>Euteleostomi</taxon>
        <taxon>Archelosauria</taxon>
        <taxon>Archosauria</taxon>
        <taxon>Crocodylia</taxon>
        <taxon>Alligatoridae</taxon>
        <taxon>Alligatorinae</taxon>
        <taxon>Alligator</taxon>
    </lineage>
</organism>
<name>A0A151M9J9_ALLMI</name>
<dbReference type="GO" id="GO:0005814">
    <property type="term" value="C:centriole"/>
    <property type="evidence" value="ECO:0007669"/>
    <property type="project" value="TreeGrafter"/>
</dbReference>
<gene>
    <name evidence="2" type="primary">SAXO2</name>
    <name evidence="2" type="ORF">Y1Q_0001416</name>
</gene>
<dbReference type="GO" id="GO:0036064">
    <property type="term" value="C:ciliary basal body"/>
    <property type="evidence" value="ECO:0007669"/>
    <property type="project" value="TreeGrafter"/>
</dbReference>
<comment type="caution">
    <text evidence="2">The sequence shown here is derived from an EMBL/GenBank/DDBJ whole genome shotgun (WGS) entry which is preliminary data.</text>
</comment>
<dbReference type="GO" id="GO:0036126">
    <property type="term" value="C:sperm flagellum"/>
    <property type="evidence" value="ECO:0007669"/>
    <property type="project" value="TreeGrafter"/>
</dbReference>
<dbReference type="Pfam" id="PF05217">
    <property type="entry name" value="SAXO1-2"/>
    <property type="match status" value="1"/>
</dbReference>
<comment type="similarity">
    <text evidence="1">Belongs to the FAM154 family.</text>
</comment>
<dbReference type="PANTHER" id="PTHR31516">
    <property type="entry name" value="STABILIZER OF AXONEMAL MICROTUBULES 2"/>
    <property type="match status" value="1"/>
</dbReference>
<sequence>MAAQRRCLCQICTCGRHRCPHKPTRIYDDREQPCLMTEYVEKYPQHGNIPPPQSLKPKQEYQAHRGKMEGITTFKSDYRPYDVVKRPLQVQEEYKPKPGEIDLGTTYKRDYNPHKIQPVTLVRPLERKHIQRGKLDTIPTYQDDYRSWEVQRRGHNKLDHPYQPPTEKFGNSTTFQDDFIPRELNPRQSFKPPCVAKLSDLPFNGVTSHRSSYVAHPLEPKFIRSKEEYKPSSQPLEDLTTHRNDFKGLPGELSKSCKPEYTKVGSNAHFNGSTEFQDCFQPWSVSLPEVHKIKEYVPPTGNMDLNSTSHLDYVWHEICPVAAIRPVSYGRKSNVPFQGNTTMKEDFQAWGSSRREIIKKHQEIPKPTGKFDGLTTFKSHYLPHEIIPAQSFKPLHVALPSSARFEDETMYRTEYTRKKQDICPANYSSPPGYVYINTDSQGHKFFHKVTPEMNTFSESNGQLGLKIKPYIIQNIFQGTRDLPGKLFIVSRMHLYEHRFSGSQVFP</sequence>
<dbReference type="Proteomes" id="UP000050525">
    <property type="component" value="Unassembled WGS sequence"/>
</dbReference>
<protein>
    <submittedName>
        <fullName evidence="2">Stabilizer of axonemal microtubules 2</fullName>
    </submittedName>
</protein>
<dbReference type="EMBL" id="AKHW03006295">
    <property type="protein sequence ID" value="KYO21120.1"/>
    <property type="molecule type" value="Genomic_DNA"/>
</dbReference>
<accession>A0A151M9J9</accession>
<evidence type="ECO:0000256" key="1">
    <source>
        <dbReference type="ARBA" id="ARBA00008738"/>
    </source>
</evidence>
<dbReference type="InterPro" id="IPR033336">
    <property type="entry name" value="SAXO1/2"/>
</dbReference>
<evidence type="ECO:0000313" key="2">
    <source>
        <dbReference type="EMBL" id="KYO21120.1"/>
    </source>
</evidence>
<dbReference type="PANTHER" id="PTHR31516:SF6">
    <property type="entry name" value="STABILIZER OF AXONEMAL MICROTUBULES 2"/>
    <property type="match status" value="1"/>
</dbReference>